<dbReference type="OrthoDB" id="72213at2"/>
<evidence type="ECO:0000259" key="1">
    <source>
        <dbReference type="Pfam" id="PF13021"/>
    </source>
</evidence>
<proteinExistence type="predicted"/>
<dbReference type="EMBL" id="WTYM01000044">
    <property type="protein sequence ID" value="MXO60124.1"/>
    <property type="molecule type" value="Genomic_DNA"/>
</dbReference>
<keyword evidence="3" id="KW-1185">Reference proteome</keyword>
<dbReference type="Proteomes" id="UP000433652">
    <property type="component" value="Unassembled WGS sequence"/>
</dbReference>
<evidence type="ECO:0000313" key="2">
    <source>
        <dbReference type="EMBL" id="MXO60124.1"/>
    </source>
</evidence>
<gene>
    <name evidence="2" type="ORF">GRI89_11300</name>
</gene>
<evidence type="ECO:0000313" key="3">
    <source>
        <dbReference type="Proteomes" id="UP000433652"/>
    </source>
</evidence>
<protein>
    <submittedName>
        <fullName evidence="2">DUF3885 domain-containing protein</fullName>
    </submittedName>
</protein>
<dbReference type="Pfam" id="PF13021">
    <property type="entry name" value="DUF3885"/>
    <property type="match status" value="1"/>
</dbReference>
<accession>A0A6I4SVJ2</accession>
<comment type="caution">
    <text evidence="2">The sequence shown here is derived from an EMBL/GenBank/DDBJ whole genome shotgun (WGS) entry which is preliminary data.</text>
</comment>
<reference evidence="2 3" key="1">
    <citation type="submission" date="2019-12" db="EMBL/GenBank/DDBJ databases">
        <title>Genomic-based taxomic classification of the family Erythrobacteraceae.</title>
        <authorList>
            <person name="Xu L."/>
        </authorList>
    </citation>
    <scope>NUCLEOTIDE SEQUENCE [LARGE SCALE GENOMIC DNA]</scope>
    <source>
        <strain evidence="2 3">MCCC 1K01500</strain>
    </source>
</reference>
<feature type="domain" description="DUF3885" evidence="1">
    <location>
        <begin position="15"/>
        <end position="193"/>
    </location>
</feature>
<sequence length="203" mass="22765">MTLTLGPDWERNLWASPHRLRFGLNEGGAYLTMFTTSYDRARCLARAALPTDGLIGVIAAYPDPRTDIRAEQHGWMGGTGFDYLEELGVPTKAALATWKGYCWPGDDEDDEAELWVHRAVNLTWDQADILIWNQVAQDIGIGPVAPVKSKLVNLAHGVSVDAYDDRGMDITSITKEQTAGLYDQFRSWLLDYDRPLMKEIFEG</sequence>
<dbReference type="InterPro" id="IPR024976">
    <property type="entry name" value="DUF3885"/>
</dbReference>
<organism evidence="2 3">
    <name type="scientific">Croceibacterium salegens</name>
    <dbReference type="NCBI Taxonomy" id="1737568"/>
    <lineage>
        <taxon>Bacteria</taxon>
        <taxon>Pseudomonadati</taxon>
        <taxon>Pseudomonadota</taxon>
        <taxon>Alphaproteobacteria</taxon>
        <taxon>Sphingomonadales</taxon>
        <taxon>Erythrobacteraceae</taxon>
        <taxon>Croceibacterium</taxon>
    </lineage>
</organism>
<dbReference type="RefSeq" id="WP_159795372.1">
    <property type="nucleotide sequence ID" value="NZ_WTYM01000044.1"/>
</dbReference>
<name>A0A6I4SVJ2_9SPHN</name>
<dbReference type="AlphaFoldDB" id="A0A6I4SVJ2"/>